<dbReference type="RefSeq" id="WP_015754376.1">
    <property type="nucleotide sequence ID" value="NC_013222.1"/>
</dbReference>
<dbReference type="STRING" id="313596.RB2501_12032"/>
<evidence type="ECO:0000313" key="2">
    <source>
        <dbReference type="EMBL" id="EAR15055.1"/>
    </source>
</evidence>
<gene>
    <name evidence="2" type="ordered locus">RB2501_12032</name>
</gene>
<dbReference type="Pfam" id="PF01261">
    <property type="entry name" value="AP_endonuc_2"/>
    <property type="match status" value="1"/>
</dbReference>
<evidence type="ECO:0000259" key="1">
    <source>
        <dbReference type="Pfam" id="PF01261"/>
    </source>
</evidence>
<organism evidence="2 3">
    <name type="scientific">Robiginitalea biformata (strain ATCC BAA-864 / DSM 15991 / KCTC 12146 / HTCC2501)</name>
    <dbReference type="NCBI Taxonomy" id="313596"/>
    <lineage>
        <taxon>Bacteria</taxon>
        <taxon>Pseudomonadati</taxon>
        <taxon>Bacteroidota</taxon>
        <taxon>Flavobacteriia</taxon>
        <taxon>Flavobacteriales</taxon>
        <taxon>Flavobacteriaceae</taxon>
        <taxon>Robiginitalea</taxon>
    </lineage>
</organism>
<dbReference type="HOGENOM" id="CLU_849352_0_0_10"/>
<dbReference type="PANTHER" id="PTHR12110:SF48">
    <property type="entry name" value="BLL3656 PROTEIN"/>
    <property type="match status" value="1"/>
</dbReference>
<dbReference type="InterPro" id="IPR036237">
    <property type="entry name" value="Xyl_isomerase-like_sf"/>
</dbReference>
<protein>
    <submittedName>
        <fullName evidence="2">Probable IolI protein</fullName>
    </submittedName>
</protein>
<sequence>MPTNSHSRRNVLKTGLAASLGLASGMGLSMVPSQAGDRSAATDIHLSGAQPNFRPGSQPLDRDIRAKHNLPFRVSLNASTLMAYELPVDEQVDMIAAAGFDGAELWMRDIRAYLEKGGTTAKLKEQLEAGNLLLENIIGFSQWCNDDAEERAKALEVLREEMEIIASLGGGYIATPVMGMDRLDPAKFGEYAERYRAILELGDATGVVPLLELWGMGALHRVSDCAQITIATGHPKAAMLLDIYHVHRGGNSWETLDVLNGGRMPVMHMNDYPATPAWNELTDADRVLPGEGACPFHEVIPKLYKAGFRGGFSVELFNRGYWEQWDAKQMLEQSFARTVEVLTGAMEGMD</sequence>
<keyword evidence="3" id="KW-1185">Reference proteome</keyword>
<dbReference type="KEGG" id="rbi:RB2501_12032"/>
<dbReference type="InterPro" id="IPR006311">
    <property type="entry name" value="TAT_signal"/>
</dbReference>
<feature type="domain" description="Xylose isomerase-like TIM barrel" evidence="1">
    <location>
        <begin position="93"/>
        <end position="328"/>
    </location>
</feature>
<reference evidence="2 3" key="1">
    <citation type="journal article" date="2009" name="J. Bacteriol.">
        <title>Complete genome sequence of Robiginitalea biformata HTCC2501.</title>
        <authorList>
            <person name="Oh H.M."/>
            <person name="Giovannoni S.J."/>
            <person name="Lee K."/>
            <person name="Ferriera S."/>
            <person name="Johnson J."/>
            <person name="Cho J.C."/>
        </authorList>
    </citation>
    <scope>NUCLEOTIDE SEQUENCE [LARGE SCALE GENOMIC DNA]</scope>
    <source>
        <strain evidence="3">ATCC BAA-864 / HTCC2501 / KCTC 12146</strain>
    </source>
</reference>
<proteinExistence type="predicted"/>
<dbReference type="eggNOG" id="COG1082">
    <property type="taxonomic scope" value="Bacteria"/>
</dbReference>
<dbReference type="Proteomes" id="UP000009049">
    <property type="component" value="Chromosome"/>
</dbReference>
<dbReference type="InterPro" id="IPR050312">
    <property type="entry name" value="IolE/XylAMocC-like"/>
</dbReference>
<dbReference type="AlphaFoldDB" id="A4CN13"/>
<evidence type="ECO:0000313" key="3">
    <source>
        <dbReference type="Proteomes" id="UP000009049"/>
    </source>
</evidence>
<dbReference type="EMBL" id="CP001712">
    <property type="protein sequence ID" value="EAR15055.1"/>
    <property type="molecule type" value="Genomic_DNA"/>
</dbReference>
<dbReference type="Gene3D" id="3.20.20.150">
    <property type="entry name" value="Divalent-metal-dependent TIM barrel enzymes"/>
    <property type="match status" value="1"/>
</dbReference>
<name>A4CN13_ROBBH</name>
<dbReference type="PANTHER" id="PTHR12110">
    <property type="entry name" value="HYDROXYPYRUVATE ISOMERASE"/>
    <property type="match status" value="1"/>
</dbReference>
<accession>A4CN13</accession>
<dbReference type="PROSITE" id="PS51318">
    <property type="entry name" value="TAT"/>
    <property type="match status" value="1"/>
</dbReference>
<dbReference type="InterPro" id="IPR013022">
    <property type="entry name" value="Xyl_isomerase-like_TIM-brl"/>
</dbReference>
<dbReference type="SUPFAM" id="SSF51658">
    <property type="entry name" value="Xylose isomerase-like"/>
    <property type="match status" value="1"/>
</dbReference>